<evidence type="ECO:0000256" key="10">
    <source>
        <dbReference type="SAM" id="MobiDB-lite"/>
    </source>
</evidence>
<evidence type="ECO:0000256" key="8">
    <source>
        <dbReference type="ARBA" id="ARBA00022833"/>
    </source>
</evidence>
<keyword evidence="5" id="KW-0677">Repeat</keyword>
<dbReference type="EC" id="2.3.2.31" evidence="2"/>
<feature type="region of interest" description="Disordered" evidence="10">
    <location>
        <begin position="42"/>
        <end position="81"/>
    </location>
</feature>
<dbReference type="InterPro" id="IPR044066">
    <property type="entry name" value="TRIAD_supradom"/>
</dbReference>
<comment type="caution">
    <text evidence="14">The sequence shown here is derived from an EMBL/GenBank/DDBJ whole genome shotgun (WGS) entry which is preliminary data.</text>
</comment>
<feature type="zinc finger region" description="C3H1-type" evidence="9">
    <location>
        <begin position="76"/>
        <end position="103"/>
    </location>
</feature>
<feature type="domain" description="RING-type" evidence="13">
    <location>
        <begin position="808"/>
        <end position="1019"/>
    </location>
</feature>
<evidence type="ECO:0000259" key="13">
    <source>
        <dbReference type="PROSITE" id="PS51873"/>
    </source>
</evidence>
<feature type="compositionally biased region" description="Basic and acidic residues" evidence="10">
    <location>
        <begin position="1184"/>
        <end position="1204"/>
    </location>
</feature>
<keyword evidence="6 9" id="KW-0863">Zinc-finger</keyword>
<dbReference type="Pfam" id="PF13445">
    <property type="entry name" value="zf-RING_UBOX"/>
    <property type="match status" value="1"/>
</dbReference>
<dbReference type="PROSITE" id="PS51873">
    <property type="entry name" value="TRIAD"/>
    <property type="match status" value="1"/>
</dbReference>
<name>A0ABR2Z7B5_9AGAR</name>
<keyword evidence="3" id="KW-0808">Transferase</keyword>
<feature type="compositionally biased region" description="Basic and acidic residues" evidence="10">
    <location>
        <begin position="1141"/>
        <end position="1176"/>
    </location>
</feature>
<dbReference type="Pfam" id="PF26200">
    <property type="entry name" value="Rcat_RNF216"/>
    <property type="match status" value="1"/>
</dbReference>
<dbReference type="Gene3D" id="1.20.120.1750">
    <property type="match status" value="1"/>
</dbReference>
<feature type="compositionally biased region" description="Basic and acidic residues" evidence="10">
    <location>
        <begin position="96"/>
        <end position="116"/>
    </location>
</feature>
<organism evidence="14 15">
    <name type="scientific">Marasmius tenuissimus</name>
    <dbReference type="NCBI Taxonomy" id="585030"/>
    <lineage>
        <taxon>Eukaryota</taxon>
        <taxon>Fungi</taxon>
        <taxon>Dikarya</taxon>
        <taxon>Basidiomycota</taxon>
        <taxon>Agaricomycotina</taxon>
        <taxon>Agaricomycetes</taxon>
        <taxon>Agaricomycetidae</taxon>
        <taxon>Agaricales</taxon>
        <taxon>Marasmiineae</taxon>
        <taxon>Marasmiaceae</taxon>
        <taxon>Marasmius</taxon>
    </lineage>
</organism>
<gene>
    <name evidence="14" type="ORF">AAF712_016224</name>
</gene>
<dbReference type="InterPro" id="IPR000571">
    <property type="entry name" value="Znf_CCCH"/>
</dbReference>
<dbReference type="SUPFAM" id="SSF57850">
    <property type="entry name" value="RING/U-box"/>
    <property type="match status" value="2"/>
</dbReference>
<feature type="compositionally biased region" description="Low complexity" evidence="10">
    <location>
        <begin position="11"/>
        <end position="22"/>
    </location>
</feature>
<feature type="domain" description="C3H1-type" evidence="12">
    <location>
        <begin position="20"/>
        <end position="47"/>
    </location>
</feature>
<evidence type="ECO:0000256" key="1">
    <source>
        <dbReference type="ARBA" id="ARBA00001798"/>
    </source>
</evidence>
<dbReference type="Gene3D" id="3.30.40.10">
    <property type="entry name" value="Zinc/RING finger domain, C3HC4 (zinc finger)"/>
    <property type="match status" value="1"/>
</dbReference>
<dbReference type="PANTHER" id="PTHR11685">
    <property type="entry name" value="RBR FAMILY RING FINGER AND IBR DOMAIN-CONTAINING"/>
    <property type="match status" value="1"/>
</dbReference>
<feature type="region of interest" description="Disordered" evidence="10">
    <location>
        <begin position="96"/>
        <end position="250"/>
    </location>
</feature>
<keyword evidence="4 9" id="KW-0479">Metal-binding</keyword>
<keyword evidence="8 9" id="KW-0862">Zinc</keyword>
<feature type="compositionally biased region" description="Basic and acidic residues" evidence="10">
    <location>
        <begin position="142"/>
        <end position="233"/>
    </location>
</feature>
<evidence type="ECO:0000256" key="7">
    <source>
        <dbReference type="ARBA" id="ARBA00022786"/>
    </source>
</evidence>
<protein>
    <recommendedName>
        <fullName evidence="2">RBR-type E3 ubiquitin transferase</fullName>
        <ecNumber evidence="2">2.3.2.31</ecNumber>
    </recommendedName>
</protein>
<feature type="domain" description="RING-type" evidence="11">
    <location>
        <begin position="812"/>
        <end position="851"/>
    </location>
</feature>
<keyword evidence="7" id="KW-0833">Ubl conjugation pathway</keyword>
<dbReference type="InterPro" id="IPR031127">
    <property type="entry name" value="E3_UB_ligase_RBR"/>
</dbReference>
<dbReference type="InterPro" id="IPR002867">
    <property type="entry name" value="IBR_dom"/>
</dbReference>
<evidence type="ECO:0000256" key="5">
    <source>
        <dbReference type="ARBA" id="ARBA00022737"/>
    </source>
</evidence>
<dbReference type="SUPFAM" id="SSF54928">
    <property type="entry name" value="RNA-binding domain, RBD"/>
    <property type="match status" value="1"/>
</dbReference>
<dbReference type="InterPro" id="IPR035979">
    <property type="entry name" value="RBD_domain_sf"/>
</dbReference>
<dbReference type="CDD" id="cd20335">
    <property type="entry name" value="BRcat_RBR"/>
    <property type="match status" value="1"/>
</dbReference>
<dbReference type="PROSITE" id="PS50103">
    <property type="entry name" value="ZF_C3H1"/>
    <property type="match status" value="2"/>
</dbReference>
<feature type="domain" description="C3H1-type" evidence="12">
    <location>
        <begin position="76"/>
        <end position="103"/>
    </location>
</feature>
<keyword evidence="15" id="KW-1185">Reference proteome</keyword>
<sequence length="1210" mass="140083">MSTPAPGVKKPPSQSSNSNTPTAQVCPYFLKGRCWRGDKCKKAHVSNGSESKNGTSSHDQTSNGTIPQAFAETTLPEPTEPCAEWNDGVCYNGDNCDFRHDREADSRGDRAAKKSEPSVGEGKRRRRRVREGKSINVVMAEIQDRREAEMKYLQDETERQRGGEEEKRRLDAERQRQEEEKRQRQEEERQRREEEERQRLEEEERRLRELQEKNRREAEERERIRRETEERERRRAKAREKGRRDAERRREAQRLREAEERRQREEAEAERRRLEEEAERERQRRLREAEEERLRQEAERRAREQEAARREERDRLDQAKTVQHLVFGNTIVKFKSGVDIEQIITGFDSCRVRVSGFPFSTKPNDVCKLVYDQGIDADDFELVNVRVWKGKKEANLIVDGELGRELAEDLDGFHWRGQTLSAEASASGSIQGMSSNNSAALQISWVLPSVRYIVHFETATDATQMNKSMDGHNFNGRKIKVEPNRPRGQQKVDPRSLLVSRLPMGTAVGDVRDLFKATALKKLRSNEYNDEPVEGWLKDFILKFMRGGFVEFNPVQVNTFEGKCTMRIQFKSWEDAKKVHDQFVNVKFDIIGNSMFRLWLPDPYQITVPMEQYQAQKKQWDAFVKDTKDRKESSLHVRMLEDKVILRVGGDDLKSVGMLKVRVESLVAGEILRDMWHAWFDSAPGKKFLESVHTDTGAYIRHDHRLRVLKVYGASAAISKAKETMRAELEKLSGQEHTETLKRQSIRFFVERGVAALKEAFGDDSVTLNISSSPVCITIRGGEEARHLLRKLIDESLYNVTTDFSAPSESSCPVCLADVSNPVKLGCGHEYCTACLRHFFTADIRDFPVVCVGDEATCMKPIALPTIQKFLTEPQFNTLLETAFTKHLEQNHQTYRYCSTPDCRQIYRCEEDSSTITDRQCPSCHASICMKCHGESHEGLSCDERREHFEPPEHVVLNEAWAKRAGAKRCPSCQVWIEKIEGCHHMTCKCGAHVCWVCMEAFDVKVIYDHMVAAHGGYYERREPGFGMEAGDEHVYVVGRDEPTEVPEVNRYLEQVEALRVVAERARTVEEARRRMQAMRAEELRVEFARRQALEQEQARKRAEAERAEAARAEAARAEAARAQRHAQLVEQIRRQRAQEAEREAEARRQDHFRQIAEQEKRAQRDRERREAEARRTAALARALEQDRQRAEATRRQQGKDSQKEWCVVM</sequence>
<evidence type="ECO:0000256" key="2">
    <source>
        <dbReference type="ARBA" id="ARBA00012251"/>
    </source>
</evidence>
<feature type="compositionally biased region" description="Polar residues" evidence="10">
    <location>
        <begin position="46"/>
        <end position="66"/>
    </location>
</feature>
<dbReference type="Pfam" id="PF00642">
    <property type="entry name" value="zf-CCCH"/>
    <property type="match status" value="1"/>
</dbReference>
<proteinExistence type="predicted"/>
<dbReference type="CDD" id="cd00590">
    <property type="entry name" value="RRM_SF"/>
    <property type="match status" value="1"/>
</dbReference>
<evidence type="ECO:0000256" key="6">
    <source>
        <dbReference type="ARBA" id="ARBA00022771"/>
    </source>
</evidence>
<evidence type="ECO:0000256" key="3">
    <source>
        <dbReference type="ARBA" id="ARBA00022679"/>
    </source>
</evidence>
<evidence type="ECO:0000256" key="9">
    <source>
        <dbReference type="PROSITE-ProRule" id="PRU00723"/>
    </source>
</evidence>
<evidence type="ECO:0000259" key="12">
    <source>
        <dbReference type="PROSITE" id="PS50103"/>
    </source>
</evidence>
<dbReference type="Gene3D" id="4.10.1000.10">
    <property type="entry name" value="Zinc finger, CCCH-type"/>
    <property type="match status" value="1"/>
</dbReference>
<dbReference type="InterPro" id="IPR013083">
    <property type="entry name" value="Znf_RING/FYVE/PHD"/>
</dbReference>
<accession>A0ABR2Z7B5</accession>
<evidence type="ECO:0000313" key="14">
    <source>
        <dbReference type="EMBL" id="KAL0057148.1"/>
    </source>
</evidence>
<dbReference type="PROSITE" id="PS00518">
    <property type="entry name" value="ZF_RING_1"/>
    <property type="match status" value="1"/>
</dbReference>
<dbReference type="SMART" id="SM00647">
    <property type="entry name" value="IBR"/>
    <property type="match status" value="1"/>
</dbReference>
<dbReference type="InterPro" id="IPR017907">
    <property type="entry name" value="Znf_RING_CS"/>
</dbReference>
<dbReference type="PROSITE" id="PS50089">
    <property type="entry name" value="ZF_RING_2"/>
    <property type="match status" value="1"/>
</dbReference>
<dbReference type="Pfam" id="PF01485">
    <property type="entry name" value="IBR"/>
    <property type="match status" value="1"/>
</dbReference>
<evidence type="ECO:0000313" key="15">
    <source>
        <dbReference type="Proteomes" id="UP001437256"/>
    </source>
</evidence>
<evidence type="ECO:0000256" key="4">
    <source>
        <dbReference type="ARBA" id="ARBA00022723"/>
    </source>
</evidence>
<feature type="zinc finger region" description="C3H1-type" evidence="9">
    <location>
        <begin position="20"/>
        <end position="47"/>
    </location>
</feature>
<feature type="region of interest" description="Disordered" evidence="10">
    <location>
        <begin position="1141"/>
        <end position="1210"/>
    </location>
</feature>
<reference evidence="14 15" key="1">
    <citation type="submission" date="2024-05" db="EMBL/GenBank/DDBJ databases">
        <title>A draft genome resource for the thread blight pathogen Marasmius tenuissimus strain MS-2.</title>
        <authorList>
            <person name="Yulfo-Soto G.E."/>
            <person name="Baruah I.K."/>
            <person name="Amoako-Attah I."/>
            <person name="Bukari Y."/>
            <person name="Meinhardt L.W."/>
            <person name="Bailey B.A."/>
            <person name="Cohen S.P."/>
        </authorList>
    </citation>
    <scope>NUCLEOTIDE SEQUENCE [LARGE SCALE GENOMIC DNA]</scope>
    <source>
        <strain evidence="14 15">MS-2</strain>
    </source>
</reference>
<dbReference type="Proteomes" id="UP001437256">
    <property type="component" value="Unassembled WGS sequence"/>
</dbReference>
<feature type="region of interest" description="Disordered" evidence="10">
    <location>
        <begin position="1"/>
        <end position="23"/>
    </location>
</feature>
<dbReference type="SUPFAM" id="SSF90229">
    <property type="entry name" value="CCCH zinc finger"/>
    <property type="match status" value="1"/>
</dbReference>
<dbReference type="Gene3D" id="3.30.70.330">
    <property type="match status" value="1"/>
</dbReference>
<dbReference type="InterPro" id="IPR012677">
    <property type="entry name" value="Nucleotide-bd_a/b_plait_sf"/>
</dbReference>
<dbReference type="InterPro" id="IPR036855">
    <property type="entry name" value="Znf_CCCH_sf"/>
</dbReference>
<comment type="catalytic activity">
    <reaction evidence="1">
        <text>[E2 ubiquitin-conjugating enzyme]-S-ubiquitinyl-L-cysteine + [acceptor protein]-L-lysine = [E2 ubiquitin-conjugating enzyme]-L-cysteine + [acceptor protein]-N(6)-ubiquitinyl-L-lysine.</text>
        <dbReference type="EC" id="2.3.2.31"/>
    </reaction>
</comment>
<evidence type="ECO:0000259" key="11">
    <source>
        <dbReference type="PROSITE" id="PS50089"/>
    </source>
</evidence>
<dbReference type="InterPro" id="IPR027370">
    <property type="entry name" value="Znf-RING_euk"/>
</dbReference>
<dbReference type="SMART" id="SM00356">
    <property type="entry name" value="ZnF_C3H1"/>
    <property type="match status" value="2"/>
</dbReference>
<dbReference type="EMBL" id="JBBXMP010000665">
    <property type="protein sequence ID" value="KAL0057148.1"/>
    <property type="molecule type" value="Genomic_DNA"/>
</dbReference>
<dbReference type="InterPro" id="IPR001841">
    <property type="entry name" value="Znf_RING"/>
</dbReference>